<gene>
    <name evidence="12" type="primary">iscS_1</name>
    <name evidence="12" type="ORF">KOR34_14580</name>
</gene>
<evidence type="ECO:0000256" key="6">
    <source>
        <dbReference type="ARBA" id="ARBA00022898"/>
    </source>
</evidence>
<dbReference type="PANTHER" id="PTHR11601">
    <property type="entry name" value="CYSTEINE DESULFURYLASE FAMILY MEMBER"/>
    <property type="match status" value="1"/>
</dbReference>
<comment type="caution">
    <text evidence="12">The sequence shown here is derived from an EMBL/GenBank/DDBJ whole genome shotgun (WGS) entry which is preliminary data.</text>
</comment>
<dbReference type="AlphaFoldDB" id="A0A5C5VFZ4"/>
<dbReference type="GO" id="GO:0031071">
    <property type="term" value="F:cysteine desulfurase activity"/>
    <property type="evidence" value="ECO:0007669"/>
    <property type="project" value="UniProtKB-EC"/>
</dbReference>
<evidence type="ECO:0000256" key="1">
    <source>
        <dbReference type="ARBA" id="ARBA00001933"/>
    </source>
</evidence>
<dbReference type="Proteomes" id="UP000316714">
    <property type="component" value="Unassembled WGS sequence"/>
</dbReference>
<dbReference type="OrthoDB" id="9808002at2"/>
<keyword evidence="8" id="KW-0411">Iron-sulfur</keyword>
<keyword evidence="6" id="KW-0663">Pyridoxal phosphate</keyword>
<evidence type="ECO:0000256" key="8">
    <source>
        <dbReference type="ARBA" id="ARBA00023014"/>
    </source>
</evidence>
<dbReference type="InterPro" id="IPR000192">
    <property type="entry name" value="Aminotrans_V_dom"/>
</dbReference>
<sequence>MTLYLDSSATTPIDPRVRATLIEHLSADYGNAGSPHEFGQRAKDAVHTARDQIGRVVDARRHEVVFTSGATESNNLALLGLAEHGLQTGRRHLVSTQIEHRAVLEPLAELRRRGFEVTLVPPTAGGWVSADAVRDAVRDDTLLVSVMHVNNETGIEQPIAAIADSLAGHDALLHVDAAQGFGKRSAPLRNNRIDLISVTAHKIHGPHGIGALVARRRLGLLPPLRPVLHGGGQELGLRSGTLPTALIAAFGHAAELAQQEEASRERRCTEFREKILAALMQADAVVHGDPQATLPHVASVSIPGLDADSVIDALAGVAAVSDGAACTTICATASHVLAAMDVAGPLLDGAVRLSWSSMTDPNELEAALPTMIARLQDARARHS</sequence>
<evidence type="ECO:0000313" key="13">
    <source>
        <dbReference type="Proteomes" id="UP000316714"/>
    </source>
</evidence>
<organism evidence="12 13">
    <name type="scientific">Posidoniimonas corsicana</name>
    <dbReference type="NCBI Taxonomy" id="1938618"/>
    <lineage>
        <taxon>Bacteria</taxon>
        <taxon>Pseudomonadati</taxon>
        <taxon>Planctomycetota</taxon>
        <taxon>Planctomycetia</taxon>
        <taxon>Pirellulales</taxon>
        <taxon>Lacipirellulaceae</taxon>
        <taxon>Posidoniimonas</taxon>
    </lineage>
</organism>
<comment type="cofactor">
    <cofactor evidence="1 10">
        <name>pyridoxal 5'-phosphate</name>
        <dbReference type="ChEBI" id="CHEBI:597326"/>
    </cofactor>
</comment>
<dbReference type="InterPro" id="IPR020578">
    <property type="entry name" value="Aminotrans_V_PyrdxlP_BS"/>
</dbReference>
<keyword evidence="4 12" id="KW-0808">Transferase</keyword>
<accession>A0A5C5VFZ4</accession>
<evidence type="ECO:0000256" key="2">
    <source>
        <dbReference type="ARBA" id="ARBA00006490"/>
    </source>
</evidence>
<keyword evidence="5" id="KW-0479">Metal-binding</keyword>
<dbReference type="SUPFAM" id="SSF53383">
    <property type="entry name" value="PLP-dependent transferases"/>
    <property type="match status" value="1"/>
</dbReference>
<feature type="domain" description="Aminotransferase class V" evidence="11">
    <location>
        <begin position="4"/>
        <end position="365"/>
    </location>
</feature>
<evidence type="ECO:0000259" key="11">
    <source>
        <dbReference type="Pfam" id="PF00266"/>
    </source>
</evidence>
<dbReference type="Gene3D" id="3.90.1150.10">
    <property type="entry name" value="Aspartate Aminotransferase, domain 1"/>
    <property type="match status" value="1"/>
</dbReference>
<dbReference type="InterPro" id="IPR015422">
    <property type="entry name" value="PyrdxlP-dep_Trfase_small"/>
</dbReference>
<dbReference type="PANTHER" id="PTHR11601:SF34">
    <property type="entry name" value="CYSTEINE DESULFURASE"/>
    <property type="match status" value="1"/>
</dbReference>
<proteinExistence type="inferred from homology"/>
<evidence type="ECO:0000256" key="9">
    <source>
        <dbReference type="ARBA" id="ARBA00050776"/>
    </source>
</evidence>
<comment type="similarity">
    <text evidence="2">Belongs to the class-V pyridoxal-phosphate-dependent aminotransferase family. NifS/IscS subfamily.</text>
</comment>
<evidence type="ECO:0000256" key="5">
    <source>
        <dbReference type="ARBA" id="ARBA00022723"/>
    </source>
</evidence>
<protein>
    <recommendedName>
        <fullName evidence="3">cysteine desulfurase</fullName>
        <ecNumber evidence="3">2.8.1.7</ecNumber>
    </recommendedName>
</protein>
<dbReference type="RefSeq" id="WP_146563547.1">
    <property type="nucleotide sequence ID" value="NZ_SIHJ01000001.1"/>
</dbReference>
<reference evidence="12 13" key="1">
    <citation type="submission" date="2019-02" db="EMBL/GenBank/DDBJ databases">
        <title>Deep-cultivation of Planctomycetes and their phenomic and genomic characterization uncovers novel biology.</title>
        <authorList>
            <person name="Wiegand S."/>
            <person name="Jogler M."/>
            <person name="Boedeker C."/>
            <person name="Pinto D."/>
            <person name="Vollmers J."/>
            <person name="Rivas-Marin E."/>
            <person name="Kohn T."/>
            <person name="Peeters S.H."/>
            <person name="Heuer A."/>
            <person name="Rast P."/>
            <person name="Oberbeckmann S."/>
            <person name="Bunk B."/>
            <person name="Jeske O."/>
            <person name="Meyerdierks A."/>
            <person name="Storesund J.E."/>
            <person name="Kallscheuer N."/>
            <person name="Luecker S."/>
            <person name="Lage O.M."/>
            <person name="Pohl T."/>
            <person name="Merkel B.J."/>
            <person name="Hornburger P."/>
            <person name="Mueller R.-W."/>
            <person name="Bruemmer F."/>
            <person name="Labrenz M."/>
            <person name="Spormann A.M."/>
            <person name="Op Den Camp H."/>
            <person name="Overmann J."/>
            <person name="Amann R."/>
            <person name="Jetten M.S.M."/>
            <person name="Mascher T."/>
            <person name="Medema M.H."/>
            <person name="Devos D.P."/>
            <person name="Kaster A.-K."/>
            <person name="Ovreas L."/>
            <person name="Rohde M."/>
            <person name="Galperin M.Y."/>
            <person name="Jogler C."/>
        </authorList>
    </citation>
    <scope>NUCLEOTIDE SEQUENCE [LARGE SCALE GENOMIC DNA]</scope>
    <source>
        <strain evidence="12 13">KOR34</strain>
    </source>
</reference>
<dbReference type="InterPro" id="IPR015421">
    <property type="entry name" value="PyrdxlP-dep_Trfase_major"/>
</dbReference>
<keyword evidence="7" id="KW-0408">Iron</keyword>
<dbReference type="PROSITE" id="PS00595">
    <property type="entry name" value="AA_TRANSFER_CLASS_5"/>
    <property type="match status" value="1"/>
</dbReference>
<dbReference type="GO" id="GO:0046872">
    <property type="term" value="F:metal ion binding"/>
    <property type="evidence" value="ECO:0007669"/>
    <property type="project" value="UniProtKB-KW"/>
</dbReference>
<comment type="catalytic activity">
    <reaction evidence="9">
        <text>(sulfur carrier)-H + L-cysteine = (sulfur carrier)-SH + L-alanine</text>
        <dbReference type="Rhea" id="RHEA:43892"/>
        <dbReference type="Rhea" id="RHEA-COMP:14737"/>
        <dbReference type="Rhea" id="RHEA-COMP:14739"/>
        <dbReference type="ChEBI" id="CHEBI:29917"/>
        <dbReference type="ChEBI" id="CHEBI:35235"/>
        <dbReference type="ChEBI" id="CHEBI:57972"/>
        <dbReference type="ChEBI" id="CHEBI:64428"/>
        <dbReference type="EC" id="2.8.1.7"/>
    </reaction>
</comment>
<dbReference type="Pfam" id="PF00266">
    <property type="entry name" value="Aminotran_5"/>
    <property type="match status" value="1"/>
</dbReference>
<dbReference type="InterPro" id="IPR015424">
    <property type="entry name" value="PyrdxlP-dep_Trfase"/>
</dbReference>
<dbReference type="PIRSF" id="PIRSF005572">
    <property type="entry name" value="NifS"/>
    <property type="match status" value="1"/>
</dbReference>
<evidence type="ECO:0000313" key="12">
    <source>
        <dbReference type="EMBL" id="TWT36552.1"/>
    </source>
</evidence>
<keyword evidence="13" id="KW-1185">Reference proteome</keyword>
<name>A0A5C5VFZ4_9BACT</name>
<evidence type="ECO:0000256" key="4">
    <source>
        <dbReference type="ARBA" id="ARBA00022679"/>
    </source>
</evidence>
<evidence type="ECO:0000256" key="10">
    <source>
        <dbReference type="RuleBase" id="RU004504"/>
    </source>
</evidence>
<evidence type="ECO:0000256" key="3">
    <source>
        <dbReference type="ARBA" id="ARBA00012239"/>
    </source>
</evidence>
<dbReference type="InterPro" id="IPR016454">
    <property type="entry name" value="Cysteine_dSase"/>
</dbReference>
<dbReference type="EMBL" id="SIHJ01000001">
    <property type="protein sequence ID" value="TWT36552.1"/>
    <property type="molecule type" value="Genomic_DNA"/>
</dbReference>
<evidence type="ECO:0000256" key="7">
    <source>
        <dbReference type="ARBA" id="ARBA00023004"/>
    </source>
</evidence>
<dbReference type="GO" id="GO:0051536">
    <property type="term" value="F:iron-sulfur cluster binding"/>
    <property type="evidence" value="ECO:0007669"/>
    <property type="project" value="UniProtKB-KW"/>
</dbReference>
<dbReference type="Gene3D" id="3.40.640.10">
    <property type="entry name" value="Type I PLP-dependent aspartate aminotransferase-like (Major domain)"/>
    <property type="match status" value="1"/>
</dbReference>
<dbReference type="EC" id="2.8.1.7" evidence="3"/>